<gene>
    <name evidence="3" type="ORF">JY500_18660</name>
</gene>
<keyword evidence="1" id="KW-0175">Coiled coil</keyword>
<feature type="coiled-coil region" evidence="1">
    <location>
        <begin position="117"/>
        <end position="144"/>
    </location>
</feature>
<organism evidence="3 4">
    <name type="scientific">Niveibacterium microcysteis</name>
    <dbReference type="NCBI Taxonomy" id="2811415"/>
    <lineage>
        <taxon>Bacteria</taxon>
        <taxon>Pseudomonadati</taxon>
        <taxon>Pseudomonadota</taxon>
        <taxon>Betaproteobacteria</taxon>
        <taxon>Rhodocyclales</taxon>
        <taxon>Rhodocyclaceae</taxon>
        <taxon>Niveibacterium</taxon>
    </lineage>
</organism>
<proteinExistence type="predicted"/>
<protein>
    <recommendedName>
        <fullName evidence="5">DUF4124 domain-containing protein</fullName>
    </recommendedName>
</protein>
<keyword evidence="2" id="KW-0732">Signal</keyword>
<evidence type="ECO:0000256" key="1">
    <source>
        <dbReference type="SAM" id="Coils"/>
    </source>
</evidence>
<feature type="chain" id="PRO_5045737415" description="DUF4124 domain-containing protein" evidence="2">
    <location>
        <begin position="21"/>
        <end position="207"/>
    </location>
</feature>
<dbReference type="RefSeq" id="WP_206254133.1">
    <property type="nucleotide sequence ID" value="NZ_CP071060.1"/>
</dbReference>
<accession>A0ABX7M3X9</accession>
<dbReference type="Proteomes" id="UP000663570">
    <property type="component" value="Chromosome"/>
</dbReference>
<reference evidence="3 4" key="1">
    <citation type="submission" date="2021-02" db="EMBL/GenBank/DDBJ databases">
        <title>Niveibacterium changnyeongensis HC41.</title>
        <authorList>
            <person name="Kang M."/>
        </authorList>
    </citation>
    <scope>NUCLEOTIDE SEQUENCE [LARGE SCALE GENOMIC DNA]</scope>
    <source>
        <strain evidence="3 4">HC41</strain>
    </source>
</reference>
<evidence type="ECO:0000313" key="3">
    <source>
        <dbReference type="EMBL" id="QSI76455.1"/>
    </source>
</evidence>
<sequence>MRPDRLLLLLSLFAASAVNAAGERVFCCEDGAGHKVCGDPLPQACYNRAYKEMSRSGVTKRDVEAPLTPEERARKALEDKARRDAEARVAERQRRDKALLESYSSASEIEARRDLTMQGATQEINNLRRRERELVAERKSLDTRIAALKGKPAPAGLREDITATDSELAALRSVIAQKTREADLIRQRFDDDRARFIELTSGSTTPR</sequence>
<evidence type="ECO:0000313" key="4">
    <source>
        <dbReference type="Proteomes" id="UP000663570"/>
    </source>
</evidence>
<evidence type="ECO:0000256" key="2">
    <source>
        <dbReference type="SAM" id="SignalP"/>
    </source>
</evidence>
<name>A0ABX7M3X9_9RHOO</name>
<dbReference type="EMBL" id="CP071060">
    <property type="protein sequence ID" value="QSI76455.1"/>
    <property type="molecule type" value="Genomic_DNA"/>
</dbReference>
<feature type="signal peptide" evidence="2">
    <location>
        <begin position="1"/>
        <end position="20"/>
    </location>
</feature>
<keyword evidence="4" id="KW-1185">Reference proteome</keyword>
<evidence type="ECO:0008006" key="5">
    <source>
        <dbReference type="Google" id="ProtNLM"/>
    </source>
</evidence>